<evidence type="ECO:0000313" key="2">
    <source>
        <dbReference type="Proteomes" id="UP001141806"/>
    </source>
</evidence>
<name>A0A9Q0HHC3_9MAGN</name>
<comment type="caution">
    <text evidence="1">The sequence shown here is derived from an EMBL/GenBank/DDBJ whole genome shotgun (WGS) entry which is preliminary data.</text>
</comment>
<accession>A0A9Q0HHC3</accession>
<gene>
    <name evidence="1" type="ORF">NE237_023578</name>
</gene>
<dbReference type="EMBL" id="JAMYWD010000008">
    <property type="protein sequence ID" value="KAJ4963639.1"/>
    <property type="molecule type" value="Genomic_DNA"/>
</dbReference>
<dbReference type="Proteomes" id="UP001141806">
    <property type="component" value="Unassembled WGS sequence"/>
</dbReference>
<evidence type="ECO:0000313" key="1">
    <source>
        <dbReference type="EMBL" id="KAJ4963639.1"/>
    </source>
</evidence>
<sequence>MHLPHTTIVRSFTLLEVYNVYELPANPPPLKVTISVPLPPLPPGHPPDLHYLLQQRFSHEYEWRNDAIPSDGVVEQHQYDDDVTHDLLLGEERRNSLLRLARQQHRDVYTGIDRGVPSSGAGGVLLPFSTHKIGDQQCGGRVSADPHARPPYGTCLLGHACTHVIQRWCLPRRRCRPCPRFLAFRQQGF</sequence>
<proteinExistence type="predicted"/>
<reference evidence="1" key="1">
    <citation type="journal article" date="2023" name="Plant J.">
        <title>The genome of the king protea, Protea cynaroides.</title>
        <authorList>
            <person name="Chang J."/>
            <person name="Duong T.A."/>
            <person name="Schoeman C."/>
            <person name="Ma X."/>
            <person name="Roodt D."/>
            <person name="Barker N."/>
            <person name="Li Z."/>
            <person name="Van de Peer Y."/>
            <person name="Mizrachi E."/>
        </authorList>
    </citation>
    <scope>NUCLEOTIDE SEQUENCE</scope>
    <source>
        <tissue evidence="1">Young leaves</tissue>
    </source>
</reference>
<keyword evidence="2" id="KW-1185">Reference proteome</keyword>
<organism evidence="1 2">
    <name type="scientific">Protea cynaroides</name>
    <dbReference type="NCBI Taxonomy" id="273540"/>
    <lineage>
        <taxon>Eukaryota</taxon>
        <taxon>Viridiplantae</taxon>
        <taxon>Streptophyta</taxon>
        <taxon>Embryophyta</taxon>
        <taxon>Tracheophyta</taxon>
        <taxon>Spermatophyta</taxon>
        <taxon>Magnoliopsida</taxon>
        <taxon>Proteales</taxon>
        <taxon>Proteaceae</taxon>
        <taxon>Protea</taxon>
    </lineage>
</organism>
<dbReference type="AlphaFoldDB" id="A0A9Q0HHC3"/>
<protein>
    <submittedName>
        <fullName evidence="1">Uncharacterized protein</fullName>
    </submittedName>
</protein>